<dbReference type="InterPro" id="IPR011009">
    <property type="entry name" value="Kinase-like_dom_sf"/>
</dbReference>
<evidence type="ECO:0000256" key="1">
    <source>
        <dbReference type="SAM" id="MobiDB-lite"/>
    </source>
</evidence>
<organism evidence="3 4">
    <name type="scientific">Umbelopsis ramanniana AG</name>
    <dbReference type="NCBI Taxonomy" id="1314678"/>
    <lineage>
        <taxon>Eukaryota</taxon>
        <taxon>Fungi</taxon>
        <taxon>Fungi incertae sedis</taxon>
        <taxon>Mucoromycota</taxon>
        <taxon>Mucoromycotina</taxon>
        <taxon>Umbelopsidomycetes</taxon>
        <taxon>Umbelopsidales</taxon>
        <taxon>Umbelopsidaceae</taxon>
        <taxon>Umbelopsis</taxon>
    </lineage>
</organism>
<dbReference type="GO" id="GO:0005524">
    <property type="term" value="F:ATP binding"/>
    <property type="evidence" value="ECO:0007669"/>
    <property type="project" value="InterPro"/>
</dbReference>
<dbReference type="PANTHER" id="PTHR24347">
    <property type="entry name" value="SERINE/THREONINE-PROTEIN KINASE"/>
    <property type="match status" value="1"/>
</dbReference>
<feature type="domain" description="Protein kinase" evidence="2">
    <location>
        <begin position="111"/>
        <end position="418"/>
    </location>
</feature>
<evidence type="ECO:0000313" key="3">
    <source>
        <dbReference type="EMBL" id="KAI8578537.1"/>
    </source>
</evidence>
<accession>A0AAD5HBZ4</accession>
<dbReference type="RefSeq" id="XP_051443541.1">
    <property type="nucleotide sequence ID" value="XM_051589892.1"/>
</dbReference>
<reference evidence="3" key="2">
    <citation type="journal article" date="2022" name="Proc. Natl. Acad. Sci. U.S.A.">
        <title>Diploid-dominant life cycles characterize the early evolution of Fungi.</title>
        <authorList>
            <person name="Amses K.R."/>
            <person name="Simmons D.R."/>
            <person name="Longcore J.E."/>
            <person name="Mondo S.J."/>
            <person name="Seto K."/>
            <person name="Jeronimo G.H."/>
            <person name="Bonds A.E."/>
            <person name="Quandt C.A."/>
            <person name="Davis W.J."/>
            <person name="Chang Y."/>
            <person name="Federici B.A."/>
            <person name="Kuo A."/>
            <person name="LaButti K."/>
            <person name="Pangilinan J."/>
            <person name="Andreopoulos W."/>
            <person name="Tritt A."/>
            <person name="Riley R."/>
            <person name="Hundley H."/>
            <person name="Johnson J."/>
            <person name="Lipzen A."/>
            <person name="Barry K."/>
            <person name="Lang B.F."/>
            <person name="Cuomo C.A."/>
            <person name="Buchler N.E."/>
            <person name="Grigoriev I.V."/>
            <person name="Spatafora J.W."/>
            <person name="Stajich J.E."/>
            <person name="James T.Y."/>
        </authorList>
    </citation>
    <scope>NUCLEOTIDE SEQUENCE</scope>
    <source>
        <strain evidence="3">AG</strain>
    </source>
</reference>
<dbReference type="InterPro" id="IPR000719">
    <property type="entry name" value="Prot_kinase_dom"/>
</dbReference>
<reference evidence="3" key="1">
    <citation type="submission" date="2021-06" db="EMBL/GenBank/DDBJ databases">
        <authorList>
            <consortium name="DOE Joint Genome Institute"/>
            <person name="Mondo S.J."/>
            <person name="Amses K.R."/>
            <person name="Simmons D.R."/>
            <person name="Longcore J.E."/>
            <person name="Seto K."/>
            <person name="Alves G.H."/>
            <person name="Bonds A.E."/>
            <person name="Quandt C.A."/>
            <person name="Davis W.J."/>
            <person name="Chang Y."/>
            <person name="Letcher P.M."/>
            <person name="Powell M.J."/>
            <person name="Kuo A."/>
            <person name="Labutti K."/>
            <person name="Pangilinan J."/>
            <person name="Andreopoulos W."/>
            <person name="Tritt A."/>
            <person name="Riley R."/>
            <person name="Hundley H."/>
            <person name="Johnson J."/>
            <person name="Lipzen A."/>
            <person name="Barry K."/>
            <person name="Berbee M.L."/>
            <person name="Buchler N.E."/>
            <person name="Grigoriev I.V."/>
            <person name="Spatafora J.W."/>
            <person name="Stajich J.E."/>
            <person name="James T.Y."/>
        </authorList>
    </citation>
    <scope>NUCLEOTIDE SEQUENCE</scope>
    <source>
        <strain evidence="3">AG</strain>
    </source>
</reference>
<keyword evidence="4" id="KW-1185">Reference proteome</keyword>
<dbReference type="Gene3D" id="1.10.510.10">
    <property type="entry name" value="Transferase(Phosphotransferase) domain 1"/>
    <property type="match status" value="1"/>
</dbReference>
<protein>
    <recommendedName>
        <fullName evidence="2">Protein kinase domain-containing protein</fullName>
    </recommendedName>
</protein>
<dbReference type="Pfam" id="PF00069">
    <property type="entry name" value="Pkinase"/>
    <property type="match status" value="1"/>
</dbReference>
<dbReference type="SUPFAM" id="SSF56112">
    <property type="entry name" value="Protein kinase-like (PK-like)"/>
    <property type="match status" value="1"/>
</dbReference>
<feature type="compositionally biased region" description="Polar residues" evidence="1">
    <location>
        <begin position="566"/>
        <end position="585"/>
    </location>
</feature>
<evidence type="ECO:0000313" key="4">
    <source>
        <dbReference type="Proteomes" id="UP001206595"/>
    </source>
</evidence>
<dbReference type="PROSITE" id="PS00108">
    <property type="entry name" value="PROTEIN_KINASE_ST"/>
    <property type="match status" value="1"/>
</dbReference>
<gene>
    <name evidence="3" type="ORF">K450DRAFT_246273</name>
</gene>
<dbReference type="InterPro" id="IPR008271">
    <property type="entry name" value="Ser/Thr_kinase_AS"/>
</dbReference>
<feature type="region of interest" description="Disordered" evidence="1">
    <location>
        <begin position="491"/>
        <end position="521"/>
    </location>
</feature>
<dbReference type="AlphaFoldDB" id="A0AAD5HBZ4"/>
<feature type="region of interest" description="Disordered" evidence="1">
    <location>
        <begin position="548"/>
        <end position="598"/>
    </location>
</feature>
<dbReference type="PROSITE" id="PS50011">
    <property type="entry name" value="PROTEIN_KINASE_DOM"/>
    <property type="match status" value="1"/>
</dbReference>
<dbReference type="SMART" id="SM00220">
    <property type="entry name" value="S_TKc"/>
    <property type="match status" value="1"/>
</dbReference>
<dbReference type="EMBL" id="MU620928">
    <property type="protein sequence ID" value="KAI8578537.1"/>
    <property type="molecule type" value="Genomic_DNA"/>
</dbReference>
<dbReference type="Proteomes" id="UP001206595">
    <property type="component" value="Unassembled WGS sequence"/>
</dbReference>
<comment type="caution">
    <text evidence="3">The sequence shown here is derived from an EMBL/GenBank/DDBJ whole genome shotgun (WGS) entry which is preliminary data.</text>
</comment>
<proteinExistence type="predicted"/>
<name>A0AAD5HBZ4_UMBRA</name>
<dbReference type="Gene3D" id="3.30.200.20">
    <property type="entry name" value="Phosphorylase Kinase, domain 1"/>
    <property type="match status" value="1"/>
</dbReference>
<evidence type="ECO:0000259" key="2">
    <source>
        <dbReference type="PROSITE" id="PS50011"/>
    </source>
</evidence>
<sequence>MVFFKDNPKRLICKKSKSFKKKNLSFFLLTSFLHFTPIATTMPVLDTLKNFIRQGKNAVSVQQGALPKDQAANDNEKRSFNNTEAAVRIVEEEKLAKADKKLPTYPKLERYTLISEMGDGAFSKVYKAYDTQTGDYVAVKVVTKPDKNAAESQRHLHPKMKKRPKATERANILKEVQIMRSIHHDNVIRLISFSESDDYYYLVLELCDGGELFHQIVKLTYFSEDLARHVITQLAHALRHLHEECGVVHRDIKPENILFNPIPIVPSKDPKTLQLSHPDDAPKLDEGEFTPGVGGGGIGIVKLADFGLSKVIWDASTMTPCGTVGYTAPEIIRDQKYSKAVDMWAMGCVLYTLLCGFPPFYDESIKTLTEKVARGEYSFLSPWWDDISSSSKDLITHLLCIDPDERYTIDEFLQHPWIMKGQENLPKEPQPIPVTVDAPPTANPESRKDLLSPGVSMKEVFDVTYAVQRMGEEKKRRKALYERMGDLKVADETSEGATKAFQDTIDSGDESSSTLEDSDDEFGKVLLPADVPAALAGKMGGDDLTRRLQAAQQRRIARKVAEQKQRQASMISSPDTQSTVSSNNSKRSRRAPFDLNMNNATLLMKRNISPAKA</sequence>
<dbReference type="GeneID" id="75915237"/>
<dbReference type="CDD" id="cd14096">
    <property type="entry name" value="STKc_RCK1-like"/>
    <property type="match status" value="1"/>
</dbReference>
<dbReference type="GO" id="GO:0004672">
    <property type="term" value="F:protein kinase activity"/>
    <property type="evidence" value="ECO:0007669"/>
    <property type="project" value="InterPro"/>
</dbReference>